<dbReference type="OrthoDB" id="122388at2"/>
<dbReference type="EMBL" id="FMUR01000008">
    <property type="protein sequence ID" value="SCY12721.1"/>
    <property type="molecule type" value="Genomic_DNA"/>
</dbReference>
<evidence type="ECO:0000256" key="1">
    <source>
        <dbReference type="ARBA" id="ARBA00022679"/>
    </source>
</evidence>
<dbReference type="Gene3D" id="3.40.50.150">
    <property type="entry name" value="Vaccinia Virus protein VP39"/>
    <property type="match status" value="1"/>
</dbReference>
<dbReference type="SUPFAM" id="SSF53335">
    <property type="entry name" value="S-adenosyl-L-methionine-dependent methyltransferases"/>
    <property type="match status" value="1"/>
</dbReference>
<dbReference type="Pfam" id="PF13649">
    <property type="entry name" value="Methyltransf_25"/>
    <property type="match status" value="1"/>
</dbReference>
<dbReference type="CDD" id="cd02440">
    <property type="entry name" value="AdoMet_MTases"/>
    <property type="match status" value="1"/>
</dbReference>
<gene>
    <name evidence="3" type="ORF">SAMN02910451_01468</name>
</gene>
<protein>
    <submittedName>
        <fullName evidence="3">Putative AdoMet-dependent methyltransferase</fullName>
    </submittedName>
</protein>
<organism evidence="3 4">
    <name type="scientific">Butyrivibrio hungatei</name>
    <dbReference type="NCBI Taxonomy" id="185008"/>
    <lineage>
        <taxon>Bacteria</taxon>
        <taxon>Bacillati</taxon>
        <taxon>Bacillota</taxon>
        <taxon>Clostridia</taxon>
        <taxon>Lachnospirales</taxon>
        <taxon>Lachnospiraceae</taxon>
        <taxon>Butyrivibrio</taxon>
    </lineage>
</organism>
<dbReference type="GO" id="GO:0032259">
    <property type="term" value="P:methylation"/>
    <property type="evidence" value="ECO:0007669"/>
    <property type="project" value="UniProtKB-KW"/>
</dbReference>
<dbReference type="PANTHER" id="PTHR43861">
    <property type="entry name" value="TRANS-ACONITATE 2-METHYLTRANSFERASE-RELATED"/>
    <property type="match status" value="1"/>
</dbReference>
<dbReference type="Proteomes" id="UP000183047">
    <property type="component" value="Unassembled WGS sequence"/>
</dbReference>
<reference evidence="4" key="1">
    <citation type="submission" date="2016-10" db="EMBL/GenBank/DDBJ databases">
        <authorList>
            <person name="Varghese N."/>
            <person name="Submissions S."/>
        </authorList>
    </citation>
    <scope>NUCLEOTIDE SEQUENCE [LARGE SCALE GENOMIC DNA]</scope>
    <source>
        <strain evidence="4">XBD2006</strain>
    </source>
</reference>
<sequence>MLDNKGFNLWADGYDKAVGISEEANTYPFAGYKSVLGGIFDEIMHKEKAAVLDIGFGTGTLTTKLYENGCDVYGQDFSQRMIELAKEKMPDANLYQGDFSKGLVSELYERKYDFILGTYSLHHLTDEKKVLFFMELLNLLDEGGKLLIGDVVFETRSELEKCKEEAGSAWDEDEIYFVIDELRKAFPELEFEQKSYCSGIISISKN</sequence>
<evidence type="ECO:0000259" key="2">
    <source>
        <dbReference type="Pfam" id="PF13649"/>
    </source>
</evidence>
<keyword evidence="3" id="KW-0489">Methyltransferase</keyword>
<keyword evidence="4" id="KW-1185">Reference proteome</keyword>
<dbReference type="GO" id="GO:0008168">
    <property type="term" value="F:methyltransferase activity"/>
    <property type="evidence" value="ECO:0007669"/>
    <property type="project" value="UniProtKB-KW"/>
</dbReference>
<evidence type="ECO:0000313" key="4">
    <source>
        <dbReference type="Proteomes" id="UP000183047"/>
    </source>
</evidence>
<name>A0A1G5DDW2_9FIRM</name>
<dbReference type="RefSeq" id="WP_074462114.1">
    <property type="nucleotide sequence ID" value="NZ_FMUR01000008.1"/>
</dbReference>
<keyword evidence="1 3" id="KW-0808">Transferase</keyword>
<dbReference type="AlphaFoldDB" id="A0A1G5DDW2"/>
<evidence type="ECO:0000313" key="3">
    <source>
        <dbReference type="EMBL" id="SCY12721.1"/>
    </source>
</evidence>
<feature type="domain" description="Methyltransferase" evidence="2">
    <location>
        <begin position="51"/>
        <end position="144"/>
    </location>
</feature>
<accession>A0A1G5DDW2</accession>
<proteinExistence type="predicted"/>
<dbReference type="InterPro" id="IPR041698">
    <property type="entry name" value="Methyltransf_25"/>
</dbReference>
<dbReference type="InterPro" id="IPR029063">
    <property type="entry name" value="SAM-dependent_MTases_sf"/>
</dbReference>